<dbReference type="EMBL" id="KZ662804">
    <property type="protein sequence ID" value="PPS18866.1"/>
    <property type="molecule type" value="Genomic_DNA"/>
</dbReference>
<proteinExistence type="predicted"/>
<sequence length="86" mass="9435">MVNGVVVWGFGFDSGGNFYGKKEKEELKEVEAGSEVNRDETIEVGSGVNRDKMIEAGSEHGRLEELVMSNVAGHGILFLFVNLFNL</sequence>
<gene>
    <name evidence="1" type="ORF">GOBAR_AA01701</name>
</gene>
<reference evidence="1 2" key="1">
    <citation type="submission" date="2015-01" db="EMBL/GenBank/DDBJ databases">
        <title>Genome of allotetraploid Gossypium barbadense reveals genomic plasticity and fiber elongation in cotton evolution.</title>
        <authorList>
            <person name="Chen X."/>
            <person name="Liu X."/>
            <person name="Zhao B."/>
            <person name="Zheng H."/>
            <person name="Hu Y."/>
            <person name="Lu G."/>
            <person name="Yang C."/>
            <person name="Chen J."/>
            <person name="Shan C."/>
            <person name="Zhang L."/>
            <person name="Zhou Y."/>
            <person name="Wang L."/>
            <person name="Guo W."/>
            <person name="Bai Y."/>
            <person name="Ruan J."/>
            <person name="Shangguan X."/>
            <person name="Mao Y."/>
            <person name="Jiang J."/>
            <person name="Zhu Y."/>
            <person name="Lei J."/>
            <person name="Kang H."/>
            <person name="Chen S."/>
            <person name="He X."/>
            <person name="Wang R."/>
            <person name="Wang Y."/>
            <person name="Chen J."/>
            <person name="Wang L."/>
            <person name="Yu S."/>
            <person name="Wang B."/>
            <person name="Wei J."/>
            <person name="Song S."/>
            <person name="Lu X."/>
            <person name="Gao Z."/>
            <person name="Gu W."/>
            <person name="Deng X."/>
            <person name="Ma D."/>
            <person name="Wang S."/>
            <person name="Liang W."/>
            <person name="Fang L."/>
            <person name="Cai C."/>
            <person name="Zhu X."/>
            <person name="Zhou B."/>
            <person name="Zhang Y."/>
            <person name="Chen Z."/>
            <person name="Xu S."/>
            <person name="Zhu R."/>
            <person name="Wang S."/>
            <person name="Zhang T."/>
            <person name="Zhao G."/>
        </authorList>
    </citation>
    <scope>NUCLEOTIDE SEQUENCE [LARGE SCALE GENOMIC DNA]</scope>
    <source>
        <strain evidence="2">cv. Xinhai21</strain>
        <tissue evidence="1">Leaf</tissue>
    </source>
</reference>
<name>A0A2P5YTE9_GOSBA</name>
<protein>
    <submittedName>
        <fullName evidence="1">Uncharacterized protein</fullName>
    </submittedName>
</protein>
<accession>A0A2P5YTE9</accession>
<evidence type="ECO:0000313" key="1">
    <source>
        <dbReference type="EMBL" id="PPS18866.1"/>
    </source>
</evidence>
<evidence type="ECO:0000313" key="2">
    <source>
        <dbReference type="Proteomes" id="UP000239757"/>
    </source>
</evidence>
<dbReference type="Proteomes" id="UP000239757">
    <property type="component" value="Unassembled WGS sequence"/>
</dbReference>
<organism evidence="1 2">
    <name type="scientific">Gossypium barbadense</name>
    <name type="common">Sea Island cotton</name>
    <name type="synonym">Hibiscus barbadensis</name>
    <dbReference type="NCBI Taxonomy" id="3634"/>
    <lineage>
        <taxon>Eukaryota</taxon>
        <taxon>Viridiplantae</taxon>
        <taxon>Streptophyta</taxon>
        <taxon>Embryophyta</taxon>
        <taxon>Tracheophyta</taxon>
        <taxon>Spermatophyta</taxon>
        <taxon>Magnoliopsida</taxon>
        <taxon>eudicotyledons</taxon>
        <taxon>Gunneridae</taxon>
        <taxon>Pentapetalae</taxon>
        <taxon>rosids</taxon>
        <taxon>malvids</taxon>
        <taxon>Malvales</taxon>
        <taxon>Malvaceae</taxon>
        <taxon>Malvoideae</taxon>
        <taxon>Gossypium</taxon>
    </lineage>
</organism>
<dbReference type="AlphaFoldDB" id="A0A2P5YTE9"/>